<feature type="transmembrane region" description="Helical" evidence="7">
    <location>
        <begin position="37"/>
        <end position="60"/>
    </location>
</feature>
<keyword evidence="2 7" id="KW-0812">Transmembrane</keyword>
<dbReference type="Gene3D" id="3.30.160.60">
    <property type="entry name" value="Classic Zinc Finger"/>
    <property type="match status" value="1"/>
</dbReference>
<proteinExistence type="inferred from homology"/>
<evidence type="ECO:0000313" key="11">
    <source>
        <dbReference type="EMBL" id="CAB4940484.1"/>
    </source>
</evidence>
<dbReference type="InterPro" id="IPR003770">
    <property type="entry name" value="MLTG-like"/>
</dbReference>
<dbReference type="EMBL" id="CAESGF010000014">
    <property type="protein sequence ID" value="CAB4364494.1"/>
    <property type="molecule type" value="Genomic_DNA"/>
</dbReference>
<accession>A0A6J6RZ38</accession>
<evidence type="ECO:0000256" key="2">
    <source>
        <dbReference type="ARBA" id="ARBA00022692"/>
    </source>
</evidence>
<dbReference type="PANTHER" id="PTHR30518:SF2">
    <property type="entry name" value="ENDOLYTIC MUREIN TRANSGLYCOSYLASE"/>
    <property type="match status" value="1"/>
</dbReference>
<dbReference type="EMBL" id="CAFBMT010000012">
    <property type="protein sequence ID" value="CAB4940484.1"/>
    <property type="molecule type" value="Genomic_DNA"/>
</dbReference>
<dbReference type="GO" id="GO:0016829">
    <property type="term" value="F:lyase activity"/>
    <property type="evidence" value="ECO:0007669"/>
    <property type="project" value="UniProtKB-KW"/>
</dbReference>
<keyword evidence="3 7" id="KW-1133">Transmembrane helix</keyword>
<reference evidence="9" key="1">
    <citation type="submission" date="2020-05" db="EMBL/GenBank/DDBJ databases">
        <authorList>
            <person name="Chiriac C."/>
            <person name="Salcher M."/>
            <person name="Ghai R."/>
            <person name="Kavagutti S V."/>
        </authorList>
    </citation>
    <scope>NUCLEOTIDE SEQUENCE</scope>
</reference>
<dbReference type="Gene3D" id="3.30.1490.480">
    <property type="entry name" value="Endolytic murein transglycosylase"/>
    <property type="match status" value="1"/>
</dbReference>
<evidence type="ECO:0000256" key="4">
    <source>
        <dbReference type="ARBA" id="ARBA00023136"/>
    </source>
</evidence>
<dbReference type="EMBL" id="CAFBIY010000234">
    <property type="protein sequence ID" value="CAB4853315.1"/>
    <property type="molecule type" value="Genomic_DNA"/>
</dbReference>
<keyword evidence="1" id="KW-1003">Cell membrane</keyword>
<name>A0A6J6RZ38_9ZZZZ</name>
<dbReference type="AlphaFoldDB" id="A0A6J6RZ38"/>
<sequence length="388" mass="42713">MTYIDDREWHHDPWDDPDDTDGVAVESTRTQRIHVKWIVWGMAYLALAGLVVAGLVGLWYTGQVNPKGDPGDPITFTVNADDTVKTVTERLHAEHLITSVGVFQWYIDHHGGLKLTPGYFELRPADHMGNIMRTLSTPPSETFSKVTFPEGYTYEKMALRLQDKVPRLQGVDFNIAASDGVIRSKYLPQSVNGLEGLLFPDTYQVSNGESAAQVVARMVKLMERVGDQENIDQGAAALGLTPYQIFVVASIVEREAKIPEDRPKIARVIYNRLAAGMPLQVDATLYYRQDGTLAFSDLKAIDTPYNTYLHLGLPPTPIANPGRASIHAALNPAANPSLGDPLCVGLPATQCHYLFYVLADEDGHHVFAATVQQHEANVQAARDKGLLG</sequence>
<keyword evidence="5" id="KW-0456">Lyase</keyword>
<keyword evidence="4 7" id="KW-0472">Membrane</keyword>
<dbReference type="EMBL" id="CAEZYF010000011">
    <property type="protein sequence ID" value="CAB4727706.1"/>
    <property type="molecule type" value="Genomic_DNA"/>
</dbReference>
<evidence type="ECO:0000256" key="1">
    <source>
        <dbReference type="ARBA" id="ARBA00022475"/>
    </source>
</evidence>
<evidence type="ECO:0000313" key="10">
    <source>
        <dbReference type="EMBL" id="CAB4853315.1"/>
    </source>
</evidence>
<dbReference type="HAMAP" id="MF_02065">
    <property type="entry name" value="MltG"/>
    <property type="match status" value="1"/>
</dbReference>
<evidence type="ECO:0000313" key="9">
    <source>
        <dbReference type="EMBL" id="CAB4727706.1"/>
    </source>
</evidence>
<evidence type="ECO:0000256" key="5">
    <source>
        <dbReference type="ARBA" id="ARBA00023239"/>
    </source>
</evidence>
<dbReference type="PANTHER" id="PTHR30518">
    <property type="entry name" value="ENDOLYTIC MUREIN TRANSGLYCOSYLASE"/>
    <property type="match status" value="1"/>
</dbReference>
<dbReference type="CDD" id="cd08010">
    <property type="entry name" value="MltG_like"/>
    <property type="match status" value="1"/>
</dbReference>
<evidence type="ECO:0000313" key="8">
    <source>
        <dbReference type="EMBL" id="CAB4364494.1"/>
    </source>
</evidence>
<gene>
    <name evidence="9" type="ORF">UFOPK2656_01895</name>
    <name evidence="10" type="ORF">UFOPK3267_02843</name>
    <name evidence="11" type="ORF">UFOPK3651_02129</name>
    <name evidence="8" type="ORF">UFOPK4189_02255</name>
</gene>
<dbReference type="Pfam" id="PF02618">
    <property type="entry name" value="YceG"/>
    <property type="match status" value="1"/>
</dbReference>
<keyword evidence="6" id="KW-0961">Cell wall biogenesis/degradation</keyword>
<dbReference type="GO" id="GO:0071555">
    <property type="term" value="P:cell wall organization"/>
    <property type="evidence" value="ECO:0007669"/>
    <property type="project" value="UniProtKB-KW"/>
</dbReference>
<organism evidence="9">
    <name type="scientific">freshwater metagenome</name>
    <dbReference type="NCBI Taxonomy" id="449393"/>
    <lineage>
        <taxon>unclassified sequences</taxon>
        <taxon>metagenomes</taxon>
        <taxon>ecological metagenomes</taxon>
    </lineage>
</organism>
<evidence type="ECO:0000256" key="3">
    <source>
        <dbReference type="ARBA" id="ARBA00022989"/>
    </source>
</evidence>
<evidence type="ECO:0000256" key="6">
    <source>
        <dbReference type="ARBA" id="ARBA00023316"/>
    </source>
</evidence>
<dbReference type="NCBIfam" id="TIGR00247">
    <property type="entry name" value="endolytic transglycosylase MltG"/>
    <property type="match status" value="1"/>
</dbReference>
<evidence type="ECO:0000256" key="7">
    <source>
        <dbReference type="SAM" id="Phobius"/>
    </source>
</evidence>
<protein>
    <submittedName>
        <fullName evidence="9">Unannotated protein</fullName>
    </submittedName>
</protein>